<gene>
    <name evidence="3" type="ORF">OE88DRAFT_1652817</name>
</gene>
<dbReference type="GO" id="GO:0042645">
    <property type="term" value="C:mitochondrial nucleoid"/>
    <property type="evidence" value="ECO:0007669"/>
    <property type="project" value="TreeGrafter"/>
</dbReference>
<protein>
    <submittedName>
        <fullName evidence="3">Nucleic acid-binding protein</fullName>
    </submittedName>
</protein>
<dbReference type="InterPro" id="IPR000424">
    <property type="entry name" value="Primosome_PriB/ssb"/>
</dbReference>
<organism evidence="3 4">
    <name type="scientific">Heliocybe sulcata</name>
    <dbReference type="NCBI Taxonomy" id="5364"/>
    <lineage>
        <taxon>Eukaryota</taxon>
        <taxon>Fungi</taxon>
        <taxon>Dikarya</taxon>
        <taxon>Basidiomycota</taxon>
        <taxon>Agaricomycotina</taxon>
        <taxon>Agaricomycetes</taxon>
        <taxon>Gloeophyllales</taxon>
        <taxon>Gloeophyllaceae</taxon>
        <taxon>Heliocybe</taxon>
    </lineage>
</organism>
<dbReference type="CDD" id="cd04496">
    <property type="entry name" value="SSB_OBF"/>
    <property type="match status" value="1"/>
</dbReference>
<dbReference type="InterPro" id="IPR012340">
    <property type="entry name" value="NA-bd_OB-fold"/>
</dbReference>
<evidence type="ECO:0000313" key="3">
    <source>
        <dbReference type="EMBL" id="TFK56183.1"/>
    </source>
</evidence>
<name>A0A5C3NFP8_9AGAM</name>
<dbReference type="GO" id="GO:0006264">
    <property type="term" value="P:mitochondrial DNA replication"/>
    <property type="evidence" value="ECO:0007669"/>
    <property type="project" value="TreeGrafter"/>
</dbReference>
<dbReference type="PROSITE" id="PS50935">
    <property type="entry name" value="SSB"/>
    <property type="match status" value="1"/>
</dbReference>
<dbReference type="OrthoDB" id="1078367at2759"/>
<keyword evidence="1 2" id="KW-0238">DNA-binding</keyword>
<keyword evidence="4" id="KW-1185">Reference proteome</keyword>
<evidence type="ECO:0000313" key="4">
    <source>
        <dbReference type="Proteomes" id="UP000305948"/>
    </source>
</evidence>
<dbReference type="Pfam" id="PF00436">
    <property type="entry name" value="SSB"/>
    <property type="match status" value="1"/>
</dbReference>
<dbReference type="Gene3D" id="2.40.50.140">
    <property type="entry name" value="Nucleic acid-binding proteins"/>
    <property type="match status" value="1"/>
</dbReference>
<dbReference type="SUPFAM" id="SSF50249">
    <property type="entry name" value="Nucleic acid-binding proteins"/>
    <property type="match status" value="1"/>
</dbReference>
<evidence type="ECO:0000256" key="2">
    <source>
        <dbReference type="PROSITE-ProRule" id="PRU00252"/>
    </source>
</evidence>
<dbReference type="InterPro" id="IPR011344">
    <property type="entry name" value="ssDNA-bd"/>
</dbReference>
<dbReference type="Proteomes" id="UP000305948">
    <property type="component" value="Unassembled WGS sequence"/>
</dbReference>
<dbReference type="AlphaFoldDB" id="A0A5C3NFP8"/>
<dbReference type="GO" id="GO:0003697">
    <property type="term" value="F:single-stranded DNA binding"/>
    <property type="evidence" value="ECO:0007669"/>
    <property type="project" value="InterPro"/>
</dbReference>
<dbReference type="STRING" id="5364.A0A5C3NFP8"/>
<evidence type="ECO:0000256" key="1">
    <source>
        <dbReference type="ARBA" id="ARBA00023125"/>
    </source>
</evidence>
<dbReference type="PANTHER" id="PTHR10302:SF0">
    <property type="entry name" value="SINGLE-STRANDED DNA-BINDING PROTEIN, MITOCHONDRIAL"/>
    <property type="match status" value="1"/>
</dbReference>
<reference evidence="3 4" key="1">
    <citation type="journal article" date="2019" name="Nat. Ecol. Evol.">
        <title>Megaphylogeny resolves global patterns of mushroom evolution.</title>
        <authorList>
            <person name="Varga T."/>
            <person name="Krizsan K."/>
            <person name="Foldi C."/>
            <person name="Dima B."/>
            <person name="Sanchez-Garcia M."/>
            <person name="Sanchez-Ramirez S."/>
            <person name="Szollosi G.J."/>
            <person name="Szarkandi J.G."/>
            <person name="Papp V."/>
            <person name="Albert L."/>
            <person name="Andreopoulos W."/>
            <person name="Angelini C."/>
            <person name="Antonin V."/>
            <person name="Barry K.W."/>
            <person name="Bougher N.L."/>
            <person name="Buchanan P."/>
            <person name="Buyck B."/>
            <person name="Bense V."/>
            <person name="Catcheside P."/>
            <person name="Chovatia M."/>
            <person name="Cooper J."/>
            <person name="Damon W."/>
            <person name="Desjardin D."/>
            <person name="Finy P."/>
            <person name="Geml J."/>
            <person name="Haridas S."/>
            <person name="Hughes K."/>
            <person name="Justo A."/>
            <person name="Karasinski D."/>
            <person name="Kautmanova I."/>
            <person name="Kiss B."/>
            <person name="Kocsube S."/>
            <person name="Kotiranta H."/>
            <person name="LaButti K.M."/>
            <person name="Lechner B.E."/>
            <person name="Liimatainen K."/>
            <person name="Lipzen A."/>
            <person name="Lukacs Z."/>
            <person name="Mihaltcheva S."/>
            <person name="Morgado L.N."/>
            <person name="Niskanen T."/>
            <person name="Noordeloos M.E."/>
            <person name="Ohm R.A."/>
            <person name="Ortiz-Santana B."/>
            <person name="Ovrebo C."/>
            <person name="Racz N."/>
            <person name="Riley R."/>
            <person name="Savchenko A."/>
            <person name="Shiryaev A."/>
            <person name="Soop K."/>
            <person name="Spirin V."/>
            <person name="Szebenyi C."/>
            <person name="Tomsovsky M."/>
            <person name="Tulloss R.E."/>
            <person name="Uehling J."/>
            <person name="Grigoriev I.V."/>
            <person name="Vagvolgyi C."/>
            <person name="Papp T."/>
            <person name="Martin F.M."/>
            <person name="Miettinen O."/>
            <person name="Hibbett D.S."/>
            <person name="Nagy L.G."/>
        </authorList>
    </citation>
    <scope>NUCLEOTIDE SEQUENCE [LARGE SCALE GENOMIC DNA]</scope>
    <source>
        <strain evidence="3 4">OMC1185</strain>
    </source>
</reference>
<sequence length="131" mass="14789">MVAADLSKLTLIGRLGRDPETRKTRNDEEYISYTVATTNYPAPPPNPDGTRREPSTTWHSVYCFQPGAVNYLKTLKKGTRVYVEANFELRDPDPTADPDSPQGQRQIFLKHEAIRVIQSAPKAESGEEEHF</sequence>
<dbReference type="EMBL" id="ML213504">
    <property type="protein sequence ID" value="TFK56183.1"/>
    <property type="molecule type" value="Genomic_DNA"/>
</dbReference>
<proteinExistence type="predicted"/>
<accession>A0A5C3NFP8</accession>
<dbReference type="PANTHER" id="PTHR10302">
    <property type="entry name" value="SINGLE-STRANDED DNA-BINDING PROTEIN"/>
    <property type="match status" value="1"/>
</dbReference>